<keyword evidence="5" id="KW-0500">Molybdenum</keyword>
<evidence type="ECO:0000256" key="1">
    <source>
        <dbReference type="ARBA" id="ARBA00004651"/>
    </source>
</evidence>
<evidence type="ECO:0000256" key="5">
    <source>
        <dbReference type="ARBA" id="ARBA00022505"/>
    </source>
</evidence>
<keyword evidence="7 9" id="KW-1133">Transmembrane helix</keyword>
<evidence type="ECO:0000256" key="4">
    <source>
        <dbReference type="ARBA" id="ARBA00022475"/>
    </source>
</evidence>
<dbReference type="GO" id="GO:0005886">
    <property type="term" value="C:plasma membrane"/>
    <property type="evidence" value="ECO:0007669"/>
    <property type="project" value="UniProtKB-SubCell"/>
</dbReference>
<evidence type="ECO:0000256" key="6">
    <source>
        <dbReference type="ARBA" id="ARBA00022692"/>
    </source>
</evidence>
<dbReference type="PROSITE" id="PS50928">
    <property type="entry name" value="ABC_TM1"/>
    <property type="match status" value="1"/>
</dbReference>
<dbReference type="Pfam" id="PF00528">
    <property type="entry name" value="BPD_transp_1"/>
    <property type="match status" value="1"/>
</dbReference>
<feature type="domain" description="ABC transmembrane type-1" evidence="10">
    <location>
        <begin position="77"/>
        <end position="274"/>
    </location>
</feature>
<name>A0ABD5REZ8_9EURY</name>
<keyword evidence="6 9" id="KW-0812">Transmembrane</keyword>
<sequence>MSVSVPEFARMRAVGGRVRALCEWIRSSVTLGETPRPFLLLAVVFVVSLSYPLVAFLGRAGGLSAEAFTDPALVSAAQYSLATAPAATLLATAFGVPLAYVLARASFPGKLAVEALVALPLVVPPVVAGVMLLTGVGHGSVVGSLASAVGLPLTDSYLGIVLAQTFVAGPFLVVTARAGFAGVDERLEEASRTLGRGRWGTFRRVSLPLARGHVLAGIVLTFARAVGEFGATMLTAYTPHTLPTQIWVAFLSRGVTATVPLVVLLLVIGGSVVVAVQASGRGLWQ</sequence>
<dbReference type="InterPro" id="IPR035906">
    <property type="entry name" value="MetI-like_sf"/>
</dbReference>
<dbReference type="CDD" id="cd06261">
    <property type="entry name" value="TM_PBP2"/>
    <property type="match status" value="1"/>
</dbReference>
<dbReference type="PANTHER" id="PTHR30183">
    <property type="entry name" value="MOLYBDENUM TRANSPORT SYSTEM PERMEASE PROTEIN MODB"/>
    <property type="match status" value="1"/>
</dbReference>
<dbReference type="SUPFAM" id="SSF161098">
    <property type="entry name" value="MetI-like"/>
    <property type="match status" value="1"/>
</dbReference>
<feature type="transmembrane region" description="Helical" evidence="9">
    <location>
        <begin position="38"/>
        <end position="57"/>
    </location>
</feature>
<evidence type="ECO:0000313" key="12">
    <source>
        <dbReference type="Proteomes" id="UP001596201"/>
    </source>
</evidence>
<keyword evidence="8 9" id="KW-0472">Membrane</keyword>
<dbReference type="AlphaFoldDB" id="A0ABD5REZ8"/>
<comment type="similarity">
    <text evidence="2 9">Belongs to the binding-protein-dependent transport system permease family.</text>
</comment>
<feature type="transmembrane region" description="Helical" evidence="9">
    <location>
        <begin position="77"/>
        <end position="103"/>
    </location>
</feature>
<organism evidence="11 12">
    <name type="scientific">Salinirubrum litoreum</name>
    <dbReference type="NCBI Taxonomy" id="1126234"/>
    <lineage>
        <taxon>Archaea</taxon>
        <taxon>Methanobacteriati</taxon>
        <taxon>Methanobacteriota</taxon>
        <taxon>Stenosarchaea group</taxon>
        <taxon>Halobacteria</taxon>
        <taxon>Halobacteriales</taxon>
        <taxon>Haloferacaceae</taxon>
        <taxon>Salinirubrum</taxon>
    </lineage>
</organism>
<evidence type="ECO:0000259" key="10">
    <source>
        <dbReference type="PROSITE" id="PS50928"/>
    </source>
</evidence>
<evidence type="ECO:0000256" key="3">
    <source>
        <dbReference type="ARBA" id="ARBA00022448"/>
    </source>
</evidence>
<feature type="transmembrane region" description="Helical" evidence="9">
    <location>
        <begin position="214"/>
        <end position="237"/>
    </location>
</feature>
<protein>
    <submittedName>
        <fullName evidence="11">ABC transporter permease</fullName>
    </submittedName>
</protein>
<feature type="transmembrane region" description="Helical" evidence="9">
    <location>
        <begin position="115"/>
        <end position="136"/>
    </location>
</feature>
<evidence type="ECO:0000313" key="11">
    <source>
        <dbReference type="EMBL" id="MFC5368470.1"/>
    </source>
</evidence>
<proteinExistence type="inferred from homology"/>
<keyword evidence="4" id="KW-1003">Cell membrane</keyword>
<reference evidence="11 12" key="1">
    <citation type="journal article" date="2019" name="Int. J. Syst. Evol. Microbiol.">
        <title>The Global Catalogue of Microorganisms (GCM) 10K type strain sequencing project: providing services to taxonomists for standard genome sequencing and annotation.</title>
        <authorList>
            <consortium name="The Broad Institute Genomics Platform"/>
            <consortium name="The Broad Institute Genome Sequencing Center for Infectious Disease"/>
            <person name="Wu L."/>
            <person name="Ma J."/>
        </authorList>
    </citation>
    <scope>NUCLEOTIDE SEQUENCE [LARGE SCALE GENOMIC DNA]</scope>
    <source>
        <strain evidence="11 12">CGMCC 1.12237</strain>
    </source>
</reference>
<evidence type="ECO:0000256" key="7">
    <source>
        <dbReference type="ARBA" id="ARBA00022989"/>
    </source>
</evidence>
<accession>A0ABD5REZ8</accession>
<dbReference type="RefSeq" id="WP_227230745.1">
    <property type="nucleotide sequence ID" value="NZ_JAJCVJ010000002.1"/>
</dbReference>
<keyword evidence="12" id="KW-1185">Reference proteome</keyword>
<gene>
    <name evidence="11" type="ORF">ACFPJ5_16195</name>
</gene>
<dbReference type="Gene3D" id="1.10.3720.10">
    <property type="entry name" value="MetI-like"/>
    <property type="match status" value="1"/>
</dbReference>
<evidence type="ECO:0000256" key="9">
    <source>
        <dbReference type="RuleBase" id="RU363032"/>
    </source>
</evidence>
<dbReference type="EMBL" id="JBHSKX010000002">
    <property type="protein sequence ID" value="MFC5368470.1"/>
    <property type="molecule type" value="Genomic_DNA"/>
</dbReference>
<dbReference type="Proteomes" id="UP001596201">
    <property type="component" value="Unassembled WGS sequence"/>
</dbReference>
<feature type="transmembrane region" description="Helical" evidence="9">
    <location>
        <begin position="257"/>
        <end position="276"/>
    </location>
</feature>
<evidence type="ECO:0000256" key="2">
    <source>
        <dbReference type="ARBA" id="ARBA00009306"/>
    </source>
</evidence>
<comment type="caution">
    <text evidence="11">The sequence shown here is derived from an EMBL/GenBank/DDBJ whole genome shotgun (WGS) entry which is preliminary data.</text>
</comment>
<keyword evidence="3 9" id="KW-0813">Transport</keyword>
<dbReference type="PANTHER" id="PTHR30183:SF3">
    <property type="entry name" value="MOLYBDENUM TRANSPORT SYSTEM PERMEASE PROTEIN MODB"/>
    <property type="match status" value="1"/>
</dbReference>
<comment type="subcellular location">
    <subcellularLocation>
        <location evidence="1 9">Cell membrane</location>
        <topology evidence="1 9">Multi-pass membrane protein</topology>
    </subcellularLocation>
</comment>
<dbReference type="InterPro" id="IPR000515">
    <property type="entry name" value="MetI-like"/>
</dbReference>
<evidence type="ECO:0000256" key="8">
    <source>
        <dbReference type="ARBA" id="ARBA00023136"/>
    </source>
</evidence>
<feature type="transmembrane region" description="Helical" evidence="9">
    <location>
        <begin position="156"/>
        <end position="176"/>
    </location>
</feature>